<proteinExistence type="predicted"/>
<accession>A0ABN2QGV2</accession>
<evidence type="ECO:0000313" key="1">
    <source>
        <dbReference type="EMBL" id="GAA1951562.1"/>
    </source>
</evidence>
<dbReference type="InterPro" id="IPR056510">
    <property type="entry name" value="WapI"/>
</dbReference>
<sequence length="157" mass="16672">MLAPMSSLAGADHRVLLGNPHGDHLSIALLGRAHPGSEDYWDGNWVLSPIAIHAGGFQGTIGATLRMDELAKFHGELGAVYETLSGAAVLDSMEDWLKLTVRCEPSGVLAVDGIALDQAGHGNQLRFELGGLDQSHLPPVLDELEDCLLAYPVLGTR</sequence>
<organism evidence="1 2">
    <name type="scientific">Amycolatopsis minnesotensis</name>
    <dbReference type="NCBI Taxonomy" id="337894"/>
    <lineage>
        <taxon>Bacteria</taxon>
        <taxon>Bacillati</taxon>
        <taxon>Actinomycetota</taxon>
        <taxon>Actinomycetes</taxon>
        <taxon>Pseudonocardiales</taxon>
        <taxon>Pseudonocardiaceae</taxon>
        <taxon>Amycolatopsis</taxon>
    </lineage>
</organism>
<name>A0ABN2QGV2_9PSEU</name>
<gene>
    <name evidence="1" type="ORF">GCM10009754_20550</name>
</gene>
<reference evidence="1 2" key="1">
    <citation type="journal article" date="2019" name="Int. J. Syst. Evol. Microbiol.">
        <title>The Global Catalogue of Microorganisms (GCM) 10K type strain sequencing project: providing services to taxonomists for standard genome sequencing and annotation.</title>
        <authorList>
            <consortium name="The Broad Institute Genomics Platform"/>
            <consortium name="The Broad Institute Genome Sequencing Center for Infectious Disease"/>
            <person name="Wu L."/>
            <person name="Ma J."/>
        </authorList>
    </citation>
    <scope>NUCLEOTIDE SEQUENCE [LARGE SCALE GENOMIC DNA]</scope>
    <source>
        <strain evidence="1 2">JCM 14545</strain>
    </source>
</reference>
<evidence type="ECO:0000313" key="2">
    <source>
        <dbReference type="Proteomes" id="UP001501116"/>
    </source>
</evidence>
<comment type="caution">
    <text evidence="1">The sequence shown here is derived from an EMBL/GenBank/DDBJ whole genome shotgun (WGS) entry which is preliminary data.</text>
</comment>
<dbReference type="Proteomes" id="UP001501116">
    <property type="component" value="Unassembled WGS sequence"/>
</dbReference>
<keyword evidence="2" id="KW-1185">Reference proteome</keyword>
<dbReference type="EMBL" id="BAAANN010000006">
    <property type="protein sequence ID" value="GAA1951562.1"/>
    <property type="molecule type" value="Genomic_DNA"/>
</dbReference>
<protein>
    <submittedName>
        <fullName evidence="1">Uncharacterized protein</fullName>
    </submittedName>
</protein>
<dbReference type="Pfam" id="PF24716">
    <property type="entry name" value="WapI"/>
    <property type="match status" value="1"/>
</dbReference>